<dbReference type="PANTHER" id="PTHR43751:SF3">
    <property type="entry name" value="SULFATASE N-TERMINAL DOMAIN-CONTAINING PROTEIN"/>
    <property type="match status" value="1"/>
</dbReference>
<dbReference type="InterPro" id="IPR017850">
    <property type="entry name" value="Alkaline_phosphatase_core_sf"/>
</dbReference>
<comment type="caution">
    <text evidence="3">The sequence shown here is derived from an EMBL/GenBank/DDBJ whole genome shotgun (WGS) entry which is preliminary data.</text>
</comment>
<feature type="domain" description="Sulfatase N-terminal" evidence="2">
    <location>
        <begin position="37"/>
        <end position="371"/>
    </location>
</feature>
<dbReference type="PROSITE" id="PS51257">
    <property type="entry name" value="PROKAR_LIPOPROTEIN"/>
    <property type="match status" value="1"/>
</dbReference>
<sequence length="474" mass="52740">MKTYRLPAYLLPILLLFLFSSCGTETTPESGEKPGKPNIVYILADDLGYGDIEPYGQETIKTPYLRRLAEDGMRFTQHYAGSTVCAPSRCVLMTGKHTGHARIRGNGVVPLLPEDLTIGEMLKDAGYATAVIGKWGLGEAGSTGIPNRQGFDYFYGYLNQIRAHNSYPDYLWENETKDSLDNVVTIIPETYAKGVGGIALEKNTFAQDVFMDKALDFIRAHRDTSFFLYLPFTAPHANNESHYYDEVGIEVPKLGVYAQEDWPEAQKAHAALISYLDIYIGQIIEAIQNAGIDENTIVIFSSDNGPHEEGGAKVDFFDSNGPLRGTKRDLYEGGIRVPMIVRWPGKVAPGTESDHLSTFWDVMPTLAEIAGTAIPEETDGISFLPTLLGDEQPEHDHVYWEFYEQDGKKAVRWGDWKLVELGLKPGREPDTLLYDLSADLGETRDLSAEKPELVREGFAKMKASHTPSTTFSFE</sequence>
<dbReference type="Pfam" id="PF00884">
    <property type="entry name" value="Sulfatase"/>
    <property type="match status" value="1"/>
</dbReference>
<dbReference type="OrthoDB" id="9765065at2"/>
<evidence type="ECO:0000259" key="2">
    <source>
        <dbReference type="Pfam" id="PF00884"/>
    </source>
</evidence>
<dbReference type="CDD" id="cd16145">
    <property type="entry name" value="ARS_like"/>
    <property type="match status" value="1"/>
</dbReference>
<keyword evidence="4" id="KW-1185">Reference proteome</keyword>
<proteinExistence type="predicted"/>
<accession>A0A2D0NIJ0</accession>
<evidence type="ECO:0000256" key="1">
    <source>
        <dbReference type="SAM" id="SignalP"/>
    </source>
</evidence>
<dbReference type="InterPro" id="IPR052701">
    <property type="entry name" value="GAG_Ulvan_Degrading_Sulfatases"/>
</dbReference>
<dbReference type="InterPro" id="IPR000917">
    <property type="entry name" value="Sulfatase_N"/>
</dbReference>
<organism evidence="3 4">
    <name type="scientific">Flavilitoribacter nigricans (strain ATCC 23147 / DSM 23189 / NBRC 102662 / NCIMB 1420 / SS-2)</name>
    <name type="common">Lewinella nigricans</name>
    <dbReference type="NCBI Taxonomy" id="1122177"/>
    <lineage>
        <taxon>Bacteria</taxon>
        <taxon>Pseudomonadati</taxon>
        <taxon>Bacteroidota</taxon>
        <taxon>Saprospiria</taxon>
        <taxon>Saprospirales</taxon>
        <taxon>Lewinellaceae</taxon>
        <taxon>Flavilitoribacter</taxon>
    </lineage>
</organism>
<dbReference type="EMBL" id="PDUD01000002">
    <property type="protein sequence ID" value="PHN08267.1"/>
    <property type="molecule type" value="Genomic_DNA"/>
</dbReference>
<protein>
    <submittedName>
        <fullName evidence="3">N-acetylgalactosamine-6-sulfatase</fullName>
    </submittedName>
</protein>
<keyword evidence="1" id="KW-0732">Signal</keyword>
<evidence type="ECO:0000313" key="4">
    <source>
        <dbReference type="Proteomes" id="UP000223913"/>
    </source>
</evidence>
<name>A0A2D0NIJ0_FLAN2</name>
<dbReference type="Gene3D" id="3.30.1120.10">
    <property type="match status" value="1"/>
</dbReference>
<reference evidence="3 4" key="1">
    <citation type="submission" date="2017-10" db="EMBL/GenBank/DDBJ databases">
        <title>The draft genome sequence of Lewinella nigricans NBRC 102662.</title>
        <authorList>
            <person name="Wang K."/>
        </authorList>
    </citation>
    <scope>NUCLEOTIDE SEQUENCE [LARGE SCALE GENOMIC DNA]</scope>
    <source>
        <strain evidence="3 4">NBRC 102662</strain>
    </source>
</reference>
<feature type="signal peptide" evidence="1">
    <location>
        <begin position="1"/>
        <end position="24"/>
    </location>
</feature>
<dbReference type="RefSeq" id="WP_099148469.1">
    <property type="nucleotide sequence ID" value="NZ_PDUD01000002.1"/>
</dbReference>
<gene>
    <name evidence="3" type="ORF">CRP01_02800</name>
</gene>
<evidence type="ECO:0000313" key="3">
    <source>
        <dbReference type="EMBL" id="PHN08267.1"/>
    </source>
</evidence>
<feature type="chain" id="PRO_5012338730" evidence="1">
    <location>
        <begin position="25"/>
        <end position="474"/>
    </location>
</feature>
<dbReference type="Gene3D" id="3.40.720.10">
    <property type="entry name" value="Alkaline Phosphatase, subunit A"/>
    <property type="match status" value="1"/>
</dbReference>
<dbReference type="AlphaFoldDB" id="A0A2D0NIJ0"/>
<dbReference type="Proteomes" id="UP000223913">
    <property type="component" value="Unassembled WGS sequence"/>
</dbReference>
<dbReference type="PANTHER" id="PTHR43751">
    <property type="entry name" value="SULFATASE"/>
    <property type="match status" value="1"/>
</dbReference>
<dbReference type="SUPFAM" id="SSF53649">
    <property type="entry name" value="Alkaline phosphatase-like"/>
    <property type="match status" value="1"/>
</dbReference>